<feature type="non-terminal residue" evidence="2">
    <location>
        <position position="1"/>
    </location>
</feature>
<name>A0A267FX76_9PLAT</name>
<evidence type="ECO:0000313" key="3">
    <source>
        <dbReference type="Proteomes" id="UP000215902"/>
    </source>
</evidence>
<gene>
    <name evidence="2" type="ORF">BOX15_Mlig018115g1</name>
</gene>
<dbReference type="Proteomes" id="UP000215902">
    <property type="component" value="Unassembled WGS sequence"/>
</dbReference>
<evidence type="ECO:0000256" key="1">
    <source>
        <dbReference type="SAM" id="MobiDB-lite"/>
    </source>
</evidence>
<feature type="compositionally biased region" description="Basic and acidic residues" evidence="1">
    <location>
        <begin position="79"/>
        <end position="95"/>
    </location>
</feature>
<dbReference type="Gene3D" id="1.20.5.340">
    <property type="match status" value="1"/>
</dbReference>
<feature type="compositionally biased region" description="Pro residues" evidence="1">
    <location>
        <begin position="96"/>
        <end position="109"/>
    </location>
</feature>
<sequence>SEKAPSKMPFPQRVVQPVAVTQTSDPLPKSQDLTLTNNVTLSNLLSQMSCISAQASGIFSGLASEMQQLVGRTRKLASKAERLGSRVERLVRDQDPPPSTGRRPSPPARPRSRAC</sequence>
<dbReference type="EMBL" id="NIVC01000694">
    <property type="protein sequence ID" value="PAA78346.1"/>
    <property type="molecule type" value="Genomic_DNA"/>
</dbReference>
<accession>A0A267FX76</accession>
<evidence type="ECO:0008006" key="4">
    <source>
        <dbReference type="Google" id="ProtNLM"/>
    </source>
</evidence>
<protein>
    <recommendedName>
        <fullName evidence="4">Wiskott-Aldrich syndrome protein family member</fullName>
    </recommendedName>
</protein>
<evidence type="ECO:0000313" key="2">
    <source>
        <dbReference type="EMBL" id="PAA78346.1"/>
    </source>
</evidence>
<feature type="region of interest" description="Disordered" evidence="1">
    <location>
        <begin position="79"/>
        <end position="115"/>
    </location>
</feature>
<organism evidence="2 3">
    <name type="scientific">Macrostomum lignano</name>
    <dbReference type="NCBI Taxonomy" id="282301"/>
    <lineage>
        <taxon>Eukaryota</taxon>
        <taxon>Metazoa</taxon>
        <taxon>Spiralia</taxon>
        <taxon>Lophotrochozoa</taxon>
        <taxon>Platyhelminthes</taxon>
        <taxon>Rhabditophora</taxon>
        <taxon>Macrostomorpha</taxon>
        <taxon>Macrostomida</taxon>
        <taxon>Macrostomidae</taxon>
        <taxon>Macrostomum</taxon>
    </lineage>
</organism>
<keyword evidence="3" id="KW-1185">Reference proteome</keyword>
<proteinExistence type="predicted"/>
<comment type="caution">
    <text evidence="2">The sequence shown here is derived from an EMBL/GenBank/DDBJ whole genome shotgun (WGS) entry which is preliminary data.</text>
</comment>
<reference evidence="2 3" key="1">
    <citation type="submission" date="2017-06" db="EMBL/GenBank/DDBJ databases">
        <title>A platform for efficient transgenesis in Macrostomum lignano, a flatworm model organism for stem cell research.</title>
        <authorList>
            <person name="Berezikov E."/>
        </authorList>
    </citation>
    <scope>NUCLEOTIDE SEQUENCE [LARGE SCALE GENOMIC DNA]</scope>
    <source>
        <strain evidence="2">DV1</strain>
        <tissue evidence="2">Whole organism</tissue>
    </source>
</reference>
<dbReference type="OrthoDB" id="1060785at2759"/>
<dbReference type="STRING" id="282301.A0A267FX76"/>
<dbReference type="AlphaFoldDB" id="A0A267FX76"/>